<dbReference type="PANTHER" id="PTHR13149">
    <property type="entry name" value="VACUOLAR PROTEIN SORTING-ASSOCIATED PROTEIN VPS25"/>
    <property type="match status" value="1"/>
</dbReference>
<sequence length="178" mass="20854">MGNADFVWPWQYQFPPFFTLQPNIDTRVKQFEAWKSLILDYHKANKIYLLDVTEAQASPLFSNKAIQRQLNVESIILLLEDLEEQGNVEWLDKQLKQRCYVFWRTPEEWSKMIYKWAEDNGLVNAVCTLFEITAGDDAANEEFFGLDHGVLKKALQVLEKEGRAELILDEENEGVKFF</sequence>
<dbReference type="Gene3D" id="1.10.10.570">
    <property type="entry name" value="Winged helix' DNA-binding domain. Chain C. Domain 1"/>
    <property type="match status" value="1"/>
</dbReference>
<evidence type="ECO:0000313" key="8">
    <source>
        <dbReference type="EMBL" id="KAG8180698.1"/>
    </source>
</evidence>
<dbReference type="PANTHER" id="PTHR13149:SF0">
    <property type="entry name" value="VACUOLAR PROTEIN-SORTING-ASSOCIATED PROTEIN 25"/>
    <property type="match status" value="1"/>
</dbReference>
<evidence type="ECO:0000256" key="1">
    <source>
        <dbReference type="ARBA" id="ARBA00004496"/>
    </source>
</evidence>
<comment type="caution">
    <text evidence="8">The sequence shown here is derived from an EMBL/GenBank/DDBJ whole genome shotgun (WGS) entry which is preliminary data.</text>
</comment>
<evidence type="ECO:0000256" key="4">
    <source>
        <dbReference type="ARBA" id="ARBA00022448"/>
    </source>
</evidence>
<name>A0AAV6UA18_9ARAC</name>
<dbReference type="Pfam" id="PF05871">
    <property type="entry name" value="ESCRT-II"/>
    <property type="match status" value="1"/>
</dbReference>
<evidence type="ECO:0000256" key="5">
    <source>
        <dbReference type="ARBA" id="ARBA00022490"/>
    </source>
</evidence>
<dbReference type="SUPFAM" id="SSF46785">
    <property type="entry name" value="Winged helix' DNA-binding domain"/>
    <property type="match status" value="2"/>
</dbReference>
<dbReference type="GO" id="GO:0042803">
    <property type="term" value="F:protein homodimerization activity"/>
    <property type="evidence" value="ECO:0007669"/>
    <property type="project" value="TreeGrafter"/>
</dbReference>
<organism evidence="8 9">
    <name type="scientific">Oedothorax gibbosus</name>
    <dbReference type="NCBI Taxonomy" id="931172"/>
    <lineage>
        <taxon>Eukaryota</taxon>
        <taxon>Metazoa</taxon>
        <taxon>Ecdysozoa</taxon>
        <taxon>Arthropoda</taxon>
        <taxon>Chelicerata</taxon>
        <taxon>Arachnida</taxon>
        <taxon>Araneae</taxon>
        <taxon>Araneomorphae</taxon>
        <taxon>Entelegynae</taxon>
        <taxon>Araneoidea</taxon>
        <taxon>Linyphiidae</taxon>
        <taxon>Erigoninae</taxon>
        <taxon>Oedothorax</taxon>
    </lineage>
</organism>
<evidence type="ECO:0000256" key="6">
    <source>
        <dbReference type="ARBA" id="ARBA00022927"/>
    </source>
</evidence>
<dbReference type="InterPro" id="IPR036390">
    <property type="entry name" value="WH_DNA-bd_sf"/>
</dbReference>
<dbReference type="GO" id="GO:0000814">
    <property type="term" value="C:ESCRT II complex"/>
    <property type="evidence" value="ECO:0007669"/>
    <property type="project" value="InterPro"/>
</dbReference>
<dbReference type="Gene3D" id="1.10.10.10">
    <property type="entry name" value="Winged helix-like DNA-binding domain superfamily/Winged helix DNA-binding domain"/>
    <property type="match status" value="1"/>
</dbReference>
<dbReference type="GO" id="GO:0016236">
    <property type="term" value="P:macroautophagy"/>
    <property type="evidence" value="ECO:0007669"/>
    <property type="project" value="UniProtKB-ARBA"/>
</dbReference>
<keyword evidence="6" id="KW-0653">Protein transport</keyword>
<dbReference type="AlphaFoldDB" id="A0AAV6UA18"/>
<accession>A0AAV6UA18</accession>
<evidence type="ECO:0000313" key="9">
    <source>
        <dbReference type="Proteomes" id="UP000827092"/>
    </source>
</evidence>
<dbReference type="GO" id="GO:0043328">
    <property type="term" value="P:protein transport to vacuole involved in ubiquitin-dependent protein catabolic process via the multivesicular body sorting pathway"/>
    <property type="evidence" value="ECO:0007669"/>
    <property type="project" value="TreeGrafter"/>
</dbReference>
<dbReference type="Proteomes" id="UP000827092">
    <property type="component" value="Unassembled WGS sequence"/>
</dbReference>
<evidence type="ECO:0000256" key="3">
    <source>
        <dbReference type="ARBA" id="ARBA00017934"/>
    </source>
</evidence>
<evidence type="ECO:0000256" key="2">
    <source>
        <dbReference type="ARBA" id="ARBA00009674"/>
    </source>
</evidence>
<comment type="similarity">
    <text evidence="2">Belongs to the VPS25 family.</text>
</comment>
<comment type="subcellular location">
    <subcellularLocation>
        <location evidence="1">Cytoplasm</location>
    </subcellularLocation>
</comment>
<dbReference type="GO" id="GO:0005198">
    <property type="term" value="F:structural molecule activity"/>
    <property type="evidence" value="ECO:0007669"/>
    <property type="project" value="TreeGrafter"/>
</dbReference>
<proteinExistence type="inferred from homology"/>
<dbReference type="EMBL" id="JAFNEN010000554">
    <property type="protein sequence ID" value="KAG8180698.1"/>
    <property type="molecule type" value="Genomic_DNA"/>
</dbReference>
<reference evidence="8 9" key="1">
    <citation type="journal article" date="2022" name="Nat. Ecol. Evol.">
        <title>A masculinizing supergene underlies an exaggerated male reproductive morph in a spider.</title>
        <authorList>
            <person name="Hendrickx F."/>
            <person name="De Corte Z."/>
            <person name="Sonet G."/>
            <person name="Van Belleghem S.M."/>
            <person name="Kostlbacher S."/>
            <person name="Vangestel C."/>
        </authorList>
    </citation>
    <scope>NUCLEOTIDE SEQUENCE [LARGE SCALE GENOMIC DNA]</scope>
    <source>
        <strain evidence="8">W744_W776</strain>
    </source>
</reference>
<dbReference type="FunFam" id="1.10.10.570:FF:000001">
    <property type="entry name" value="vacuolar protein-sorting-associated protein 25"/>
    <property type="match status" value="1"/>
</dbReference>
<gene>
    <name evidence="8" type="ORF">JTE90_005795</name>
</gene>
<protein>
    <recommendedName>
        <fullName evidence="3">Vacuolar protein-sorting-associated protein 25</fullName>
    </recommendedName>
    <alternativeName>
        <fullName evidence="7">ESCRT-II complex subunit VPS25</fullName>
    </alternativeName>
</protein>
<dbReference type="FunFam" id="1.10.10.10:FF:000141">
    <property type="entry name" value="vacuolar protein-sorting-associated protein 25"/>
    <property type="match status" value="1"/>
</dbReference>
<dbReference type="InterPro" id="IPR036388">
    <property type="entry name" value="WH-like_DNA-bd_sf"/>
</dbReference>
<evidence type="ECO:0000256" key="7">
    <source>
        <dbReference type="ARBA" id="ARBA00030094"/>
    </source>
</evidence>
<keyword evidence="9" id="KW-1185">Reference proteome</keyword>
<dbReference type="InterPro" id="IPR014041">
    <property type="entry name" value="ESCRT-II_cplx_Vps25-sub_N"/>
</dbReference>
<dbReference type="InterPro" id="IPR008570">
    <property type="entry name" value="ESCRT-II_cplx_Vps25-sub"/>
</dbReference>
<keyword evidence="5" id="KW-0963">Cytoplasm</keyword>
<keyword evidence="4" id="KW-0813">Transport</keyword>